<dbReference type="SUPFAM" id="SSF50969">
    <property type="entry name" value="YVTN repeat-like/Quinoprotein amine dehydrogenase"/>
    <property type="match status" value="1"/>
</dbReference>
<evidence type="ECO:0000313" key="1">
    <source>
        <dbReference type="EMBL" id="WLR42482.1"/>
    </source>
</evidence>
<proteinExistence type="predicted"/>
<name>A0ABY9JVJ4_9BACI</name>
<dbReference type="Gene3D" id="2.130.10.10">
    <property type="entry name" value="YVTN repeat-like/Quinoprotein amine dehydrogenase"/>
    <property type="match status" value="2"/>
</dbReference>
<accession>A0ABY9JVJ4</accession>
<keyword evidence="2" id="KW-1185">Reference proteome</keyword>
<dbReference type="Proteomes" id="UP001197974">
    <property type="component" value="Chromosome"/>
</dbReference>
<organism evidence="1 2">
    <name type="scientific">Bacillus carboniphilus</name>
    <dbReference type="NCBI Taxonomy" id="86663"/>
    <lineage>
        <taxon>Bacteria</taxon>
        <taxon>Bacillati</taxon>
        <taxon>Bacillota</taxon>
        <taxon>Bacilli</taxon>
        <taxon>Bacillales</taxon>
        <taxon>Bacillaceae</taxon>
        <taxon>Bacillus</taxon>
    </lineage>
</organism>
<gene>
    <name evidence="1" type="ORF">LC087_17570</name>
</gene>
<protein>
    <submittedName>
        <fullName evidence="1">YncE family protein</fullName>
    </submittedName>
</protein>
<dbReference type="RefSeq" id="WP_226540991.1">
    <property type="nucleotide sequence ID" value="NZ_CP129013.1"/>
</dbReference>
<dbReference type="InterPro" id="IPR011044">
    <property type="entry name" value="Quino_amine_DH_bsu"/>
</dbReference>
<dbReference type="InterPro" id="IPR015943">
    <property type="entry name" value="WD40/YVTN_repeat-like_dom_sf"/>
</dbReference>
<dbReference type="PANTHER" id="PTHR47197">
    <property type="entry name" value="PROTEIN NIRF"/>
    <property type="match status" value="1"/>
</dbReference>
<evidence type="ECO:0000313" key="2">
    <source>
        <dbReference type="Proteomes" id="UP001197974"/>
    </source>
</evidence>
<dbReference type="EMBL" id="CP129013">
    <property type="protein sequence ID" value="WLR42482.1"/>
    <property type="molecule type" value="Genomic_DNA"/>
</dbReference>
<dbReference type="PANTHER" id="PTHR47197:SF3">
    <property type="entry name" value="DIHYDRO-HEME D1 DEHYDROGENASE"/>
    <property type="match status" value="1"/>
</dbReference>
<sequence>MNLSILFTSGPIDNTNLNLNSVEIRIRNVDPTNSANVNVRLFNENSSPESLNQSISLTVNANSTESVLYSVASLSSFLIEVEVDLENRSNITAITSVQPTVTLFDIISNQFVQFVRLFVSSPELSQDVNYPVTPQVNLFLPEKINCKYKISGDVTINQVPQSGIDVSLTSDVAGVSFSPNPTTTDLNGEYVTTVTAVDPTVTQDAAIFATAQVSGSNSSTIGITEVVCGILLYVTGGTVVSVVDGTTRSIIDTITVFNADSVAIANSNEFNQLYVGYAGGTSEVTVIDTLTNSISTTLNIEDDDTRGIAVNTNTNQVYISFDNLGEITIFDEEQNVFITTFSVGTLPRGIAVNETTNKVYVASNNNITVIDGQTNAITNTLTPSGLLTNIAVSENINKVYVTSDGPDRVYILDGVTDNILETITGINISATSGVAVSENTNQVYFASDPNNIGVIDAISNVITDTISVGSSPAGIAVSETTDQVFVVNSGENTVSIIDATTNMIVGTISGFLDPFVLAISESC</sequence>
<reference evidence="1 2" key="1">
    <citation type="submission" date="2023-06" db="EMBL/GenBank/DDBJ databases">
        <title>Five Gram-positive bacteria isolated from mangrove sediments in Shenzhen, Guangdong, China.</title>
        <authorList>
            <person name="Yu S."/>
            <person name="Zheng W."/>
            <person name="Huang Y."/>
        </authorList>
    </citation>
    <scope>NUCLEOTIDE SEQUENCE [LARGE SCALE GENOMIC DNA]</scope>
    <source>
        <strain evidence="1 2">SaN35-3</strain>
    </source>
</reference>
<dbReference type="InterPro" id="IPR051200">
    <property type="entry name" value="Host-pathogen_enzymatic-act"/>
</dbReference>